<keyword evidence="10" id="KW-1185">Reference proteome</keyword>
<evidence type="ECO:0000256" key="3">
    <source>
        <dbReference type="ARBA" id="ARBA00022692"/>
    </source>
</evidence>
<evidence type="ECO:0000313" key="10">
    <source>
        <dbReference type="Proteomes" id="UP000298663"/>
    </source>
</evidence>
<dbReference type="Pfam" id="PF01529">
    <property type="entry name" value="DHHC"/>
    <property type="match status" value="1"/>
</dbReference>
<comment type="domain">
    <text evidence="7">The DHHC domain is required for palmitoyltransferase activity.</text>
</comment>
<comment type="subcellular location">
    <subcellularLocation>
        <location evidence="1">Membrane</location>
        <topology evidence="1">Multi-pass membrane protein</topology>
    </subcellularLocation>
</comment>
<keyword evidence="2 7" id="KW-0808">Transferase</keyword>
<evidence type="ECO:0000256" key="5">
    <source>
        <dbReference type="ARBA" id="ARBA00023136"/>
    </source>
</evidence>
<dbReference type="PANTHER" id="PTHR12246">
    <property type="entry name" value="PALMITOYLTRANSFERASE ZDHHC16"/>
    <property type="match status" value="1"/>
</dbReference>
<organism evidence="9 10">
    <name type="scientific">Steinernema carpocapsae</name>
    <name type="common">Entomopathogenic nematode</name>
    <dbReference type="NCBI Taxonomy" id="34508"/>
    <lineage>
        <taxon>Eukaryota</taxon>
        <taxon>Metazoa</taxon>
        <taxon>Ecdysozoa</taxon>
        <taxon>Nematoda</taxon>
        <taxon>Chromadorea</taxon>
        <taxon>Rhabditida</taxon>
        <taxon>Tylenchina</taxon>
        <taxon>Panagrolaimomorpha</taxon>
        <taxon>Strongyloidoidea</taxon>
        <taxon>Steinernematidae</taxon>
        <taxon>Steinernema</taxon>
    </lineage>
</organism>
<dbReference type="GO" id="GO:0016020">
    <property type="term" value="C:membrane"/>
    <property type="evidence" value="ECO:0007669"/>
    <property type="project" value="UniProtKB-SubCell"/>
</dbReference>
<proteinExistence type="inferred from homology"/>
<protein>
    <recommendedName>
        <fullName evidence="7">Palmitoyltransferase</fullName>
        <ecNumber evidence="7">2.3.1.225</ecNumber>
    </recommendedName>
</protein>
<dbReference type="EC" id="2.3.1.225" evidence="7"/>
<feature type="transmembrane region" description="Helical" evidence="7">
    <location>
        <begin position="212"/>
        <end position="237"/>
    </location>
</feature>
<feature type="transmembrane region" description="Helical" evidence="7">
    <location>
        <begin position="44"/>
        <end position="62"/>
    </location>
</feature>
<dbReference type="AlphaFoldDB" id="A0A4U8UWF3"/>
<feature type="transmembrane region" description="Helical" evidence="7">
    <location>
        <begin position="156"/>
        <end position="176"/>
    </location>
</feature>
<keyword evidence="6 7" id="KW-0012">Acyltransferase</keyword>
<comment type="catalytic activity">
    <reaction evidence="7">
        <text>L-cysteinyl-[protein] + hexadecanoyl-CoA = S-hexadecanoyl-L-cysteinyl-[protein] + CoA</text>
        <dbReference type="Rhea" id="RHEA:36683"/>
        <dbReference type="Rhea" id="RHEA-COMP:10131"/>
        <dbReference type="Rhea" id="RHEA-COMP:11032"/>
        <dbReference type="ChEBI" id="CHEBI:29950"/>
        <dbReference type="ChEBI" id="CHEBI:57287"/>
        <dbReference type="ChEBI" id="CHEBI:57379"/>
        <dbReference type="ChEBI" id="CHEBI:74151"/>
        <dbReference type="EC" id="2.3.1.225"/>
    </reaction>
</comment>
<feature type="domain" description="Palmitoyltransferase DHHC" evidence="8">
    <location>
        <begin position="111"/>
        <end position="251"/>
    </location>
</feature>
<dbReference type="Proteomes" id="UP000298663">
    <property type="component" value="Unassembled WGS sequence"/>
</dbReference>
<sequence length="252" mass="29710">MQRRLRDAFCRLFFLVVSFCDVRRSPRLYRLLDSFVRRGCGKILVVLVHFLVFLIFVVEYFLVLPYEAIFRPKWYIYSLAALGLYLLVNILYYYRKAYSTPPGSPPKTNAQPQCSRCLCHKPRGVHHCSMCDSCVLRMDHHCIWINQCVGANNHRFFWQFLLFLFTGCCVVVGASFKTFSNNFLWAADDTVWCRIVERVPWRYFLCRDGGELVTNFIFFSYSLAFLVMLMVGGLFWWNCLLISIGNTYIDYL</sequence>
<name>A0A4U8UWF3_STECR</name>
<evidence type="ECO:0000256" key="4">
    <source>
        <dbReference type="ARBA" id="ARBA00022989"/>
    </source>
</evidence>
<evidence type="ECO:0000256" key="1">
    <source>
        <dbReference type="ARBA" id="ARBA00004141"/>
    </source>
</evidence>
<feature type="transmembrane region" description="Helical" evidence="7">
    <location>
        <begin position="74"/>
        <end position="94"/>
    </location>
</feature>
<comment type="caution">
    <text evidence="9">The sequence shown here is derived from an EMBL/GenBank/DDBJ whole genome shotgun (WGS) entry which is preliminary data.</text>
</comment>
<dbReference type="GO" id="GO:0019706">
    <property type="term" value="F:protein-cysteine S-palmitoyltransferase activity"/>
    <property type="evidence" value="ECO:0007669"/>
    <property type="project" value="UniProtKB-EC"/>
</dbReference>
<keyword evidence="5 7" id="KW-0472">Membrane</keyword>
<gene>
    <name evidence="9" type="ORF">L596_004134</name>
</gene>
<evidence type="ECO:0000256" key="2">
    <source>
        <dbReference type="ARBA" id="ARBA00022679"/>
    </source>
</evidence>
<evidence type="ECO:0000256" key="7">
    <source>
        <dbReference type="RuleBase" id="RU079119"/>
    </source>
</evidence>
<dbReference type="PROSITE" id="PS50216">
    <property type="entry name" value="DHHC"/>
    <property type="match status" value="1"/>
</dbReference>
<dbReference type="InterPro" id="IPR001594">
    <property type="entry name" value="Palmitoyltrfase_DHHC"/>
</dbReference>
<keyword evidence="3 7" id="KW-0812">Transmembrane</keyword>
<evidence type="ECO:0000259" key="8">
    <source>
        <dbReference type="Pfam" id="PF01529"/>
    </source>
</evidence>
<comment type="similarity">
    <text evidence="7">Belongs to the DHHC palmitoyltransferase family.</text>
</comment>
<evidence type="ECO:0000313" key="9">
    <source>
        <dbReference type="EMBL" id="TMS37139.1"/>
    </source>
</evidence>
<dbReference type="EMBL" id="AZBU02000001">
    <property type="protein sequence ID" value="TMS37139.1"/>
    <property type="molecule type" value="Genomic_DNA"/>
</dbReference>
<reference evidence="9 10" key="2">
    <citation type="journal article" date="2019" name="G3 (Bethesda)">
        <title>Hybrid Assembly of the Genome of the Entomopathogenic Nematode Steinernema carpocapsae Identifies the X-Chromosome.</title>
        <authorList>
            <person name="Serra L."/>
            <person name="Macchietto M."/>
            <person name="Macias-Munoz A."/>
            <person name="McGill C.J."/>
            <person name="Rodriguez I.M."/>
            <person name="Rodriguez B."/>
            <person name="Murad R."/>
            <person name="Mortazavi A."/>
        </authorList>
    </citation>
    <scope>NUCLEOTIDE SEQUENCE [LARGE SCALE GENOMIC DNA]</scope>
    <source>
        <strain evidence="9 10">ALL</strain>
    </source>
</reference>
<accession>A0A4U8UWF3</accession>
<evidence type="ECO:0000256" key="6">
    <source>
        <dbReference type="ARBA" id="ARBA00023315"/>
    </source>
</evidence>
<keyword evidence="4 7" id="KW-1133">Transmembrane helix</keyword>
<dbReference type="OrthoDB" id="331948at2759"/>
<dbReference type="InterPro" id="IPR039859">
    <property type="entry name" value="PFA4/ZDH16/20/ERF2-like"/>
</dbReference>
<reference evidence="9 10" key="1">
    <citation type="journal article" date="2015" name="Genome Biol.">
        <title>Comparative genomics of Steinernema reveals deeply conserved gene regulatory networks.</title>
        <authorList>
            <person name="Dillman A.R."/>
            <person name="Macchietto M."/>
            <person name="Porter C.F."/>
            <person name="Rogers A."/>
            <person name="Williams B."/>
            <person name="Antoshechkin I."/>
            <person name="Lee M.M."/>
            <person name="Goodwin Z."/>
            <person name="Lu X."/>
            <person name="Lewis E.E."/>
            <person name="Goodrich-Blair H."/>
            <person name="Stock S.P."/>
            <person name="Adams B.J."/>
            <person name="Sternberg P.W."/>
            <person name="Mortazavi A."/>
        </authorList>
    </citation>
    <scope>NUCLEOTIDE SEQUENCE [LARGE SCALE GENOMIC DNA]</scope>
    <source>
        <strain evidence="9 10">ALL</strain>
    </source>
</reference>